<dbReference type="Proteomes" id="UP000823388">
    <property type="component" value="Chromosome 4K"/>
</dbReference>
<dbReference type="EMBL" id="CM029043">
    <property type="protein sequence ID" value="KAG2611871.1"/>
    <property type="molecule type" value="Genomic_DNA"/>
</dbReference>
<evidence type="ECO:0000313" key="3">
    <source>
        <dbReference type="Proteomes" id="UP000823388"/>
    </source>
</evidence>
<organism evidence="2 3">
    <name type="scientific">Panicum virgatum</name>
    <name type="common">Blackwell switchgrass</name>
    <dbReference type="NCBI Taxonomy" id="38727"/>
    <lineage>
        <taxon>Eukaryota</taxon>
        <taxon>Viridiplantae</taxon>
        <taxon>Streptophyta</taxon>
        <taxon>Embryophyta</taxon>
        <taxon>Tracheophyta</taxon>
        <taxon>Spermatophyta</taxon>
        <taxon>Magnoliopsida</taxon>
        <taxon>Liliopsida</taxon>
        <taxon>Poales</taxon>
        <taxon>Poaceae</taxon>
        <taxon>PACMAD clade</taxon>
        <taxon>Panicoideae</taxon>
        <taxon>Panicodae</taxon>
        <taxon>Paniceae</taxon>
        <taxon>Panicinae</taxon>
        <taxon>Panicum</taxon>
        <taxon>Panicum sect. Hiantes</taxon>
    </lineage>
</organism>
<comment type="caution">
    <text evidence="2">The sequence shown here is derived from an EMBL/GenBank/DDBJ whole genome shotgun (WGS) entry which is preliminary data.</text>
</comment>
<keyword evidence="1" id="KW-0472">Membrane</keyword>
<sequence length="118" mass="12466">MDAAAGAPTTGMLPPDASPPPYPGQASAFPIAIGFMVTSLLLISYYFLVVSCWLRGGGGPGSGLLHRSHRGEDLVERVSAVFFTDYEAELPAGLNPDLVAALPVVRQLRKASRKVPIM</sequence>
<protein>
    <submittedName>
        <fullName evidence="2">Uncharacterized protein</fullName>
    </submittedName>
</protein>
<feature type="transmembrane region" description="Helical" evidence="1">
    <location>
        <begin position="28"/>
        <end position="48"/>
    </location>
</feature>
<gene>
    <name evidence="2" type="ORF">PVAP13_4KG230800</name>
</gene>
<dbReference type="AlphaFoldDB" id="A0A8T0TJ38"/>
<name>A0A8T0TJ38_PANVG</name>
<evidence type="ECO:0000313" key="2">
    <source>
        <dbReference type="EMBL" id="KAG2611871.1"/>
    </source>
</evidence>
<evidence type="ECO:0000256" key="1">
    <source>
        <dbReference type="SAM" id="Phobius"/>
    </source>
</evidence>
<accession>A0A8T0TJ38</accession>
<keyword evidence="1" id="KW-0812">Transmembrane</keyword>
<keyword evidence="1" id="KW-1133">Transmembrane helix</keyword>
<proteinExistence type="predicted"/>
<reference evidence="2" key="1">
    <citation type="submission" date="2020-05" db="EMBL/GenBank/DDBJ databases">
        <title>WGS assembly of Panicum virgatum.</title>
        <authorList>
            <person name="Lovell J.T."/>
            <person name="Jenkins J."/>
            <person name="Shu S."/>
            <person name="Juenger T.E."/>
            <person name="Schmutz J."/>
        </authorList>
    </citation>
    <scope>NUCLEOTIDE SEQUENCE</scope>
    <source>
        <strain evidence="2">AP13</strain>
    </source>
</reference>
<keyword evidence="3" id="KW-1185">Reference proteome</keyword>